<evidence type="ECO:0000313" key="2">
    <source>
        <dbReference type="Proteomes" id="UP000732399"/>
    </source>
</evidence>
<evidence type="ECO:0000313" key="1">
    <source>
        <dbReference type="EMBL" id="NJR80214.1"/>
    </source>
</evidence>
<name>A0ABX1CRV8_9SPHN</name>
<organism evidence="1 2">
    <name type="scientific">Sphingomonas corticis</name>
    <dbReference type="NCBI Taxonomy" id="2722791"/>
    <lineage>
        <taxon>Bacteria</taxon>
        <taxon>Pseudomonadati</taxon>
        <taxon>Pseudomonadota</taxon>
        <taxon>Alphaproteobacteria</taxon>
        <taxon>Sphingomonadales</taxon>
        <taxon>Sphingomonadaceae</taxon>
        <taxon>Sphingomonas</taxon>
    </lineage>
</organism>
<proteinExistence type="predicted"/>
<keyword evidence="2" id="KW-1185">Reference proteome</keyword>
<protein>
    <submittedName>
        <fullName evidence="1">Uncharacterized protein</fullName>
    </submittedName>
</protein>
<reference evidence="1 2" key="1">
    <citation type="submission" date="2020-03" db="EMBL/GenBank/DDBJ databases">
        <authorList>
            <person name="Wang L."/>
            <person name="He N."/>
            <person name="Li Y."/>
            <person name="Fang Y."/>
            <person name="Zhang F."/>
        </authorList>
    </citation>
    <scope>NUCLEOTIDE SEQUENCE [LARGE SCALE GENOMIC DNA]</scope>
    <source>
        <strain evidence="1 2">36D10-4-7</strain>
    </source>
</reference>
<accession>A0ABX1CRV8</accession>
<sequence>MPLALALAAGGCAKTGDIDVSQGVGITAVRSACPIVGIPAGTGDVTLFNGTSTDSRAIDAVATISNVRATCSDAGDDVVTRVTFDVRARRTSADGARDLSLPYFVAITRGGSQVVAKRVGQVALRFDAGQPIATANGEATTVVARAQATLPQDVRDRLTRRRKAGDQDAAVDPLATPEVRAAVLAASFEALVGFQLTQDQLKYNATR</sequence>
<gene>
    <name evidence="1" type="ORF">HBH26_16660</name>
</gene>
<comment type="caution">
    <text evidence="1">The sequence shown here is derived from an EMBL/GenBank/DDBJ whole genome shotgun (WGS) entry which is preliminary data.</text>
</comment>
<dbReference type="Proteomes" id="UP000732399">
    <property type="component" value="Unassembled WGS sequence"/>
</dbReference>
<dbReference type="EMBL" id="JAAVJH010000014">
    <property type="protein sequence ID" value="NJR80214.1"/>
    <property type="molecule type" value="Genomic_DNA"/>
</dbReference>